<dbReference type="InterPro" id="IPR016582">
    <property type="entry name" value="OHBut_olig_hydro_put"/>
</dbReference>
<dbReference type="PIRSF" id="PIRSF011409">
    <property type="entry name" value="HObutyrate_olig_hydrol"/>
    <property type="match status" value="1"/>
</dbReference>
<dbReference type="SUPFAM" id="SSF53474">
    <property type="entry name" value="alpha/beta-Hydrolases"/>
    <property type="match status" value="1"/>
</dbReference>
<gene>
    <name evidence="3" type="ORF">IP91_03716</name>
</gene>
<dbReference type="AlphaFoldDB" id="A0A562R1D1"/>
<evidence type="ECO:0000256" key="2">
    <source>
        <dbReference type="SAM" id="SignalP"/>
    </source>
</evidence>
<dbReference type="EMBL" id="VLLB01000007">
    <property type="protein sequence ID" value="TWI62878.1"/>
    <property type="molecule type" value="Genomic_DNA"/>
</dbReference>
<reference evidence="3 4" key="1">
    <citation type="journal article" date="2015" name="Stand. Genomic Sci.">
        <title>Genomic Encyclopedia of Bacterial and Archaeal Type Strains, Phase III: the genomes of soil and plant-associated and newly described type strains.</title>
        <authorList>
            <person name="Whitman W.B."/>
            <person name="Woyke T."/>
            <person name="Klenk H.P."/>
            <person name="Zhou Y."/>
            <person name="Lilburn T.G."/>
            <person name="Beck B.J."/>
            <person name="De Vos P."/>
            <person name="Vandamme P."/>
            <person name="Eisen J.A."/>
            <person name="Garrity G."/>
            <person name="Hugenholtz P."/>
            <person name="Kyrpides N.C."/>
        </authorList>
    </citation>
    <scope>NUCLEOTIDE SEQUENCE [LARGE SCALE GENOMIC DNA]</scope>
    <source>
        <strain evidence="3 4">CGMCC 1.10822</strain>
    </source>
</reference>
<dbReference type="RefSeq" id="WP_145650599.1">
    <property type="nucleotide sequence ID" value="NZ_VLLB01000007.1"/>
</dbReference>
<organism evidence="3 4">
    <name type="scientific">Pseudoduganella lurida</name>
    <dbReference type="NCBI Taxonomy" id="1036180"/>
    <lineage>
        <taxon>Bacteria</taxon>
        <taxon>Pseudomonadati</taxon>
        <taxon>Pseudomonadota</taxon>
        <taxon>Betaproteobacteria</taxon>
        <taxon>Burkholderiales</taxon>
        <taxon>Oxalobacteraceae</taxon>
        <taxon>Telluria group</taxon>
        <taxon>Pseudoduganella</taxon>
    </lineage>
</organism>
<dbReference type="GO" id="GO:0005615">
    <property type="term" value="C:extracellular space"/>
    <property type="evidence" value="ECO:0007669"/>
    <property type="project" value="InterPro"/>
</dbReference>
<evidence type="ECO:0000256" key="1">
    <source>
        <dbReference type="ARBA" id="ARBA00022801"/>
    </source>
</evidence>
<sequence>MKHTKTVLTVLAVTATTLALAGCGSHHDDDDDPADLNQKPAYLGTVTSTTYDGTSDDLLTAGLGATGLASAAPPAYNDAANPTPRELRRNAIWANYRAVLDIAAASGYGTLYGPNVNAAGTATSGNGMVPGTEYVAYADDGTGKQNVTLLVQVPAGFDPVNPCIVTGTSSGSRGIYGAIGSAGEWALKNNCAVAYADKGSGTGLYTFEDDSVIGQNGQRATRPAAGRNATFAPELTDAQRTTYAQQYPGRIAFKHAHSQQNPEKDWGKATLQAVEFAFYVLNEKYGVLAGDGKSHVVRLTPANTLTIASSISNGAGAALLAAEQDTKGLIDAVAATEPQIQPKSATGYTVRQGGANVAAQGRALLDYASYAALYQPCLLAAGAAGRCASLVQKGLLTGSDLAARQADARARLRAYGWTADAEPLQGLHALTNILVAVTYVNAYGKFAVTDNVCGFSWAATDAAGNPVPLTAAVKASSFATQNGIVGTPVYENSVGGAKVYSIGVSPTTGIEDQSLDGFLCLRSLATGVDAVTGNALTGDLAAQSARVRAGIAEVQATGNLKGKPALIVAGRADALIPVNHASRAYLGLNASVEGANSKLRYIEVTNANHFDSFSSALPTVIVPLHVYLFRALDAVYANLKNSATPLPPSQVVRTTTRASATVPITVANVPPISATPGTNAITVSGGTVNVPN</sequence>
<name>A0A562R1D1_9BURK</name>
<dbReference type="InterPro" id="IPR029058">
    <property type="entry name" value="AB_hydrolase_fold"/>
</dbReference>
<dbReference type="Proteomes" id="UP000318431">
    <property type="component" value="Unassembled WGS sequence"/>
</dbReference>
<feature type="chain" id="PRO_5021945438" evidence="2">
    <location>
        <begin position="22"/>
        <end position="692"/>
    </location>
</feature>
<dbReference type="GO" id="GO:0019605">
    <property type="term" value="P:butyrate metabolic process"/>
    <property type="evidence" value="ECO:0007669"/>
    <property type="project" value="InterPro"/>
</dbReference>
<proteinExistence type="predicted"/>
<evidence type="ECO:0000313" key="4">
    <source>
        <dbReference type="Proteomes" id="UP000318431"/>
    </source>
</evidence>
<evidence type="ECO:0000313" key="3">
    <source>
        <dbReference type="EMBL" id="TWI62878.1"/>
    </source>
</evidence>
<keyword evidence="2" id="KW-0732">Signal</keyword>
<dbReference type="GO" id="GO:0047989">
    <property type="term" value="F:hydroxybutyrate-dimer hydrolase activity"/>
    <property type="evidence" value="ECO:0007669"/>
    <property type="project" value="InterPro"/>
</dbReference>
<feature type="signal peptide" evidence="2">
    <location>
        <begin position="1"/>
        <end position="21"/>
    </location>
</feature>
<keyword evidence="4" id="KW-1185">Reference proteome</keyword>
<accession>A0A562R1D1</accession>
<comment type="caution">
    <text evidence="3">The sequence shown here is derived from an EMBL/GenBank/DDBJ whole genome shotgun (WGS) entry which is preliminary data.</text>
</comment>
<dbReference type="Pfam" id="PF10605">
    <property type="entry name" value="3HBOH"/>
    <property type="match status" value="1"/>
</dbReference>
<dbReference type="OrthoDB" id="4294477at2"/>
<protein>
    <submittedName>
        <fullName evidence="3">Hydroxybutyrate-dimer hydrolase</fullName>
    </submittedName>
</protein>
<keyword evidence="1 3" id="KW-0378">Hydrolase</keyword>
<dbReference type="PROSITE" id="PS51257">
    <property type="entry name" value="PROKAR_LIPOPROTEIN"/>
    <property type="match status" value="1"/>
</dbReference>